<reference evidence="3" key="1">
    <citation type="journal article" date="2015" name="Nat. Genet.">
        <title>The genome and transcriptome of the zoonotic hookworm Ancylostoma ceylanicum identify infection-specific gene families.</title>
        <authorList>
            <person name="Schwarz E.M."/>
            <person name="Hu Y."/>
            <person name="Antoshechkin I."/>
            <person name="Miller M.M."/>
            <person name="Sternberg P.W."/>
            <person name="Aroian R.V."/>
        </authorList>
    </citation>
    <scope>NUCLEOTIDE SEQUENCE</scope>
    <source>
        <strain evidence="3">HY135</strain>
    </source>
</reference>
<proteinExistence type="predicted"/>
<gene>
    <name evidence="2" type="primary">Acey_s0528.g2983</name>
    <name evidence="2" type="ORF">Y032_0528g2983</name>
</gene>
<feature type="compositionally biased region" description="Basic residues" evidence="1">
    <location>
        <begin position="7"/>
        <end position="22"/>
    </location>
</feature>
<name>A0A016WTI8_9BILA</name>
<protein>
    <submittedName>
        <fullName evidence="2">Uncharacterized protein</fullName>
    </submittedName>
</protein>
<dbReference type="AlphaFoldDB" id="A0A016WTI8"/>
<dbReference type="EMBL" id="JARK01000128">
    <property type="protein sequence ID" value="EYC42532.1"/>
    <property type="molecule type" value="Genomic_DNA"/>
</dbReference>
<evidence type="ECO:0000256" key="1">
    <source>
        <dbReference type="SAM" id="MobiDB-lite"/>
    </source>
</evidence>
<accession>A0A016WTI8</accession>
<feature type="region of interest" description="Disordered" evidence="1">
    <location>
        <begin position="1"/>
        <end position="78"/>
    </location>
</feature>
<dbReference type="Proteomes" id="UP000024635">
    <property type="component" value="Unassembled WGS sequence"/>
</dbReference>
<evidence type="ECO:0000313" key="3">
    <source>
        <dbReference type="Proteomes" id="UP000024635"/>
    </source>
</evidence>
<organism evidence="2 3">
    <name type="scientific">Ancylostoma ceylanicum</name>
    <dbReference type="NCBI Taxonomy" id="53326"/>
    <lineage>
        <taxon>Eukaryota</taxon>
        <taxon>Metazoa</taxon>
        <taxon>Ecdysozoa</taxon>
        <taxon>Nematoda</taxon>
        <taxon>Chromadorea</taxon>
        <taxon>Rhabditida</taxon>
        <taxon>Rhabditina</taxon>
        <taxon>Rhabditomorpha</taxon>
        <taxon>Strongyloidea</taxon>
        <taxon>Ancylostomatidae</taxon>
        <taxon>Ancylostomatinae</taxon>
        <taxon>Ancylostoma</taxon>
    </lineage>
</organism>
<comment type="caution">
    <text evidence="2">The sequence shown here is derived from an EMBL/GenBank/DDBJ whole genome shotgun (WGS) entry which is preliminary data.</text>
</comment>
<evidence type="ECO:0000313" key="2">
    <source>
        <dbReference type="EMBL" id="EYC42532.1"/>
    </source>
</evidence>
<keyword evidence="3" id="KW-1185">Reference proteome</keyword>
<sequence>MEWQRSRSCRRSHERNSQKRLRKSQEEDLTTDNRVPLNDDEYMEWLVKHNSAPEEETSDKDSHKSEEDEEEPVSVPPK</sequence>